<keyword evidence="3" id="KW-1185">Reference proteome</keyword>
<reference evidence="2 3" key="1">
    <citation type="submission" date="2008-07" db="EMBL/GenBank/DDBJ databases">
        <authorList>
            <person name="El-Sayed N."/>
            <person name="Caler E."/>
            <person name="Inman J."/>
            <person name="Amedeo P."/>
            <person name="Hass B."/>
            <person name="Wortman J."/>
        </authorList>
    </citation>
    <scope>NUCLEOTIDE SEQUENCE [LARGE SCALE GENOMIC DNA]</scope>
    <source>
        <strain evidence="3">ATCC 50983 / TXsc</strain>
    </source>
</reference>
<dbReference type="GO" id="GO:0005815">
    <property type="term" value="C:microtubule organizing center"/>
    <property type="evidence" value="ECO:0007669"/>
    <property type="project" value="TreeGrafter"/>
</dbReference>
<dbReference type="InParanoid" id="C5KIR2"/>
<dbReference type="Pfam" id="PF14779">
    <property type="entry name" value="BBS1"/>
    <property type="match status" value="1"/>
</dbReference>
<dbReference type="InterPro" id="IPR032728">
    <property type="entry name" value="BBS1_N"/>
</dbReference>
<dbReference type="EMBL" id="GG673310">
    <property type="protein sequence ID" value="EER15677.1"/>
    <property type="molecule type" value="Genomic_DNA"/>
</dbReference>
<dbReference type="RefSeq" id="XP_002783881.1">
    <property type="nucleotide sequence ID" value="XM_002783835.1"/>
</dbReference>
<dbReference type="GO" id="GO:0005930">
    <property type="term" value="C:axoneme"/>
    <property type="evidence" value="ECO:0007669"/>
    <property type="project" value="TreeGrafter"/>
</dbReference>
<organism evidence="3">
    <name type="scientific">Perkinsus marinus (strain ATCC 50983 / TXsc)</name>
    <dbReference type="NCBI Taxonomy" id="423536"/>
    <lineage>
        <taxon>Eukaryota</taxon>
        <taxon>Sar</taxon>
        <taxon>Alveolata</taxon>
        <taxon>Perkinsozoa</taxon>
        <taxon>Perkinsea</taxon>
        <taxon>Perkinsida</taxon>
        <taxon>Perkinsidae</taxon>
        <taxon>Perkinsus</taxon>
    </lineage>
</organism>
<proteinExistence type="predicted"/>
<feature type="domain" description="Bardet-Biedl syndrome 1 N-terminal" evidence="1">
    <location>
        <begin position="4"/>
        <end position="88"/>
    </location>
</feature>
<dbReference type="AlphaFoldDB" id="C5KIR2"/>
<accession>C5KIR2</accession>
<feature type="non-terminal residue" evidence="2">
    <location>
        <position position="1"/>
    </location>
</feature>
<feature type="non-terminal residue" evidence="2">
    <location>
        <position position="91"/>
    </location>
</feature>
<dbReference type="Proteomes" id="UP000007800">
    <property type="component" value="Unassembled WGS sequence"/>
</dbReference>
<dbReference type="GO" id="GO:0005119">
    <property type="term" value="F:smoothened binding"/>
    <property type="evidence" value="ECO:0007669"/>
    <property type="project" value="TreeGrafter"/>
</dbReference>
<dbReference type="GO" id="GO:1905515">
    <property type="term" value="P:non-motile cilium assembly"/>
    <property type="evidence" value="ECO:0007669"/>
    <property type="project" value="InterPro"/>
</dbReference>
<dbReference type="GO" id="GO:0005113">
    <property type="term" value="F:patched binding"/>
    <property type="evidence" value="ECO:0007669"/>
    <property type="project" value="TreeGrafter"/>
</dbReference>
<sequence length="91" mass="9932">ALKKSSKSTTFMLVTACESGAVFLLNSELTGIVAEVKYGNAQLDLKCRRIKIDLPEGAVPAFMTVSGDFDVEYRIIIATRTGRIYSIKNGQ</sequence>
<dbReference type="PANTHER" id="PTHR20870">
    <property type="entry name" value="BARDET-BIEDL SYNDROME 1 PROTEIN"/>
    <property type="match status" value="1"/>
</dbReference>
<evidence type="ECO:0000313" key="2">
    <source>
        <dbReference type="EMBL" id="EER15677.1"/>
    </source>
</evidence>
<evidence type="ECO:0000259" key="1">
    <source>
        <dbReference type="Pfam" id="PF14779"/>
    </source>
</evidence>
<dbReference type="PANTHER" id="PTHR20870:SF0">
    <property type="entry name" value="BARDET-BIEDL SYNDROME 1 PROTEIN"/>
    <property type="match status" value="1"/>
</dbReference>
<dbReference type="OrthoDB" id="10259809at2759"/>
<dbReference type="GO" id="GO:0034464">
    <property type="term" value="C:BBSome"/>
    <property type="evidence" value="ECO:0007669"/>
    <property type="project" value="InterPro"/>
</dbReference>
<dbReference type="InterPro" id="IPR028784">
    <property type="entry name" value="BBS1"/>
</dbReference>
<name>C5KIR2_PERM5</name>
<gene>
    <name evidence="2" type="ORF">Pmar_PMAR025695</name>
</gene>
<protein>
    <recommendedName>
        <fullName evidence="1">Bardet-Biedl syndrome 1 N-terminal domain-containing protein</fullName>
    </recommendedName>
</protein>
<evidence type="ECO:0000313" key="3">
    <source>
        <dbReference type="Proteomes" id="UP000007800"/>
    </source>
</evidence>
<dbReference type="GO" id="GO:0061512">
    <property type="term" value="P:protein localization to cilium"/>
    <property type="evidence" value="ECO:0007669"/>
    <property type="project" value="TreeGrafter"/>
</dbReference>
<dbReference type="GeneID" id="9046506"/>